<dbReference type="InterPro" id="IPR051469">
    <property type="entry name" value="FliN/MopA/SpaO"/>
</dbReference>
<sequence length="100" mass="10771">MTTGITPAASERHPPQSSNPFEDVPIEIRVSVGRAHPSIQELLAFGPESVLELDRKIDDPVELFIGDRIIARGVLEASDDGPAGQLVVRLTEVIRDGAMS</sequence>
<feature type="domain" description="Flagellar motor switch protein FliN-like C-terminal" evidence="9">
    <location>
        <begin position="22"/>
        <end position="94"/>
    </location>
</feature>
<dbReference type="PRINTS" id="PR00956">
    <property type="entry name" value="FLGMOTORFLIN"/>
</dbReference>
<keyword evidence="6" id="KW-0283">Flagellar rotation</keyword>
<keyword evidence="10" id="KW-0969">Cilium</keyword>
<accession>A0ABV3L323</accession>
<keyword evidence="10" id="KW-0282">Flagellum</keyword>
<evidence type="ECO:0000256" key="3">
    <source>
        <dbReference type="ARBA" id="ARBA00021897"/>
    </source>
</evidence>
<dbReference type="EMBL" id="JBFBVU010000003">
    <property type="protein sequence ID" value="MEV8465925.1"/>
    <property type="molecule type" value="Genomic_DNA"/>
</dbReference>
<organism evidence="10 11">
    <name type="scientific">Meridianimarinicoccus marinus</name>
    <dbReference type="NCBI Taxonomy" id="3231483"/>
    <lineage>
        <taxon>Bacteria</taxon>
        <taxon>Pseudomonadati</taxon>
        <taxon>Pseudomonadota</taxon>
        <taxon>Alphaproteobacteria</taxon>
        <taxon>Rhodobacterales</taxon>
        <taxon>Paracoccaceae</taxon>
        <taxon>Meridianimarinicoccus</taxon>
    </lineage>
</organism>
<dbReference type="Pfam" id="PF01052">
    <property type="entry name" value="FliMN_C"/>
    <property type="match status" value="1"/>
</dbReference>
<dbReference type="InterPro" id="IPR001543">
    <property type="entry name" value="FliN-like_C"/>
</dbReference>
<keyword evidence="7" id="KW-0472">Membrane</keyword>
<evidence type="ECO:0000256" key="6">
    <source>
        <dbReference type="ARBA" id="ARBA00022779"/>
    </source>
</evidence>
<dbReference type="PANTHER" id="PTHR43484">
    <property type="match status" value="1"/>
</dbReference>
<evidence type="ECO:0000256" key="7">
    <source>
        <dbReference type="ARBA" id="ARBA00023136"/>
    </source>
</evidence>
<feature type="region of interest" description="Disordered" evidence="8">
    <location>
        <begin position="1"/>
        <end position="22"/>
    </location>
</feature>
<evidence type="ECO:0000256" key="5">
    <source>
        <dbReference type="ARBA" id="ARBA00022500"/>
    </source>
</evidence>
<keyword evidence="4" id="KW-1003">Cell membrane</keyword>
<dbReference type="InterPro" id="IPR001172">
    <property type="entry name" value="FliN_T3SS_HrcQb"/>
</dbReference>
<evidence type="ECO:0000313" key="11">
    <source>
        <dbReference type="Proteomes" id="UP001553161"/>
    </source>
</evidence>
<comment type="caution">
    <text evidence="10">The sequence shown here is derived from an EMBL/GenBank/DDBJ whole genome shotgun (WGS) entry which is preliminary data.</text>
</comment>
<dbReference type="Gene3D" id="2.30.330.10">
    <property type="entry name" value="SpoA-like"/>
    <property type="match status" value="1"/>
</dbReference>
<comment type="subcellular location">
    <subcellularLocation>
        <location evidence="1">Cell membrane</location>
        <topology evidence="1">Peripheral membrane protein</topology>
        <orientation evidence="1">Cytoplasmic side</orientation>
    </subcellularLocation>
</comment>
<evidence type="ECO:0000256" key="1">
    <source>
        <dbReference type="ARBA" id="ARBA00004413"/>
    </source>
</evidence>
<gene>
    <name evidence="10" type="ORF">AB0T83_03905</name>
</gene>
<dbReference type="SUPFAM" id="SSF101801">
    <property type="entry name" value="Surface presentation of antigens (SPOA)"/>
    <property type="match status" value="1"/>
</dbReference>
<dbReference type="PANTHER" id="PTHR43484:SF1">
    <property type="entry name" value="FLAGELLAR MOTOR SWITCH PROTEIN FLIN"/>
    <property type="match status" value="1"/>
</dbReference>
<evidence type="ECO:0000313" key="10">
    <source>
        <dbReference type="EMBL" id="MEV8465925.1"/>
    </source>
</evidence>
<evidence type="ECO:0000256" key="2">
    <source>
        <dbReference type="ARBA" id="ARBA00009226"/>
    </source>
</evidence>
<proteinExistence type="inferred from homology"/>
<evidence type="ECO:0000259" key="9">
    <source>
        <dbReference type="Pfam" id="PF01052"/>
    </source>
</evidence>
<evidence type="ECO:0000256" key="4">
    <source>
        <dbReference type="ARBA" id="ARBA00022475"/>
    </source>
</evidence>
<keyword evidence="11" id="KW-1185">Reference proteome</keyword>
<keyword evidence="5" id="KW-0145">Chemotaxis</keyword>
<reference evidence="10 11" key="1">
    <citation type="submission" date="2024-07" db="EMBL/GenBank/DDBJ databases">
        <authorList>
            <person name="Kang M."/>
        </authorList>
    </citation>
    <scope>NUCLEOTIDE SEQUENCE [LARGE SCALE GENOMIC DNA]</scope>
    <source>
        <strain evidence="10 11">DFM31</strain>
    </source>
</reference>
<protein>
    <recommendedName>
        <fullName evidence="3">Flagellar motor switch protein FliN</fullName>
    </recommendedName>
</protein>
<evidence type="ECO:0000256" key="8">
    <source>
        <dbReference type="SAM" id="MobiDB-lite"/>
    </source>
</evidence>
<comment type="similarity">
    <text evidence="2">Belongs to the FliN/MopA/SpaO family.</text>
</comment>
<dbReference type="InterPro" id="IPR036429">
    <property type="entry name" value="SpoA-like_sf"/>
</dbReference>
<dbReference type="RefSeq" id="WP_366191736.1">
    <property type="nucleotide sequence ID" value="NZ_JBFBVU010000003.1"/>
</dbReference>
<dbReference type="Proteomes" id="UP001553161">
    <property type="component" value="Unassembled WGS sequence"/>
</dbReference>
<name>A0ABV3L323_9RHOB</name>
<keyword evidence="10" id="KW-0966">Cell projection</keyword>